<feature type="transmembrane region" description="Helical" evidence="2">
    <location>
        <begin position="848"/>
        <end position="867"/>
    </location>
</feature>
<feature type="transmembrane region" description="Helical" evidence="2">
    <location>
        <begin position="887"/>
        <end position="908"/>
    </location>
</feature>
<feature type="region of interest" description="Disordered" evidence="1">
    <location>
        <begin position="1028"/>
        <end position="1054"/>
    </location>
</feature>
<keyword evidence="2" id="KW-0472">Membrane</keyword>
<feature type="region of interest" description="Disordered" evidence="1">
    <location>
        <begin position="640"/>
        <end position="714"/>
    </location>
</feature>
<dbReference type="EMBL" id="AEIJ01000489">
    <property type="status" value="NOT_ANNOTATED_CDS"/>
    <property type="molecule type" value="Genomic_DNA"/>
</dbReference>
<feature type="domain" description="DUF6534" evidence="3">
    <location>
        <begin position="892"/>
        <end position="980"/>
    </location>
</feature>
<feature type="compositionally biased region" description="Low complexity" evidence="1">
    <location>
        <begin position="673"/>
        <end position="683"/>
    </location>
</feature>
<feature type="region of interest" description="Disordered" evidence="1">
    <location>
        <begin position="303"/>
        <end position="403"/>
    </location>
</feature>
<reference evidence="5" key="4">
    <citation type="submission" date="2015-06" db="UniProtKB">
        <authorList>
            <consortium name="EnsemblFungi"/>
        </authorList>
    </citation>
    <scope>IDENTIFICATION</scope>
</reference>
<dbReference type="Pfam" id="PF20152">
    <property type="entry name" value="DUF6534"/>
    <property type="match status" value="1"/>
</dbReference>
<evidence type="ECO:0000313" key="4">
    <source>
        <dbReference type="EMBL" id="KDE04652.1"/>
    </source>
</evidence>
<reference evidence="4" key="2">
    <citation type="submission" date="2010-11" db="EMBL/GenBank/DDBJ databases">
        <authorList>
            <consortium name="The Broad Institute Genome Sequencing Platform"/>
            <person name="Earl A."/>
            <person name="Ward D."/>
            <person name="Feldgarden M."/>
            <person name="Gevers D."/>
            <person name="Butler R."/>
            <person name="Young S.K."/>
            <person name="Zeng Q."/>
            <person name="Gargeya S."/>
            <person name="Fitzgerald M."/>
            <person name="Haas B."/>
            <person name="Abouelleil A."/>
            <person name="Alvarado L."/>
            <person name="Arachchi H.M."/>
            <person name="Berlin A."/>
            <person name="Brown A."/>
            <person name="Chapman S.B."/>
            <person name="Chen Z."/>
            <person name="Dunbar C."/>
            <person name="Freedman E."/>
            <person name="Gearin G."/>
            <person name="Gellesch M."/>
            <person name="Goldberg J."/>
            <person name="Griggs A."/>
            <person name="Gujja S."/>
            <person name="Heilman E."/>
            <person name="Heiman D."/>
            <person name="Howarth C."/>
            <person name="Larson L."/>
            <person name="Lui A."/>
            <person name="MacDonald P.J.P."/>
            <person name="Mehta T."/>
            <person name="Montmayeur A."/>
            <person name="Murphy C."/>
            <person name="Neiman D."/>
            <person name="Pearson M."/>
            <person name="Priest M."/>
            <person name="Roberts A."/>
            <person name="Saif S."/>
            <person name="Shea T."/>
            <person name="Shenoy N."/>
            <person name="Sisk P."/>
            <person name="Stolte C."/>
            <person name="Sykes S."/>
            <person name="White J."/>
            <person name="Yandava C."/>
            <person name="Wortman J."/>
            <person name="Nusbaum C."/>
            <person name="Birren B."/>
        </authorList>
    </citation>
    <scope>NUCLEOTIDE SEQUENCE</scope>
    <source>
        <strain evidence="4">P1A1 Lamole</strain>
    </source>
</reference>
<feature type="compositionally biased region" description="Polar residues" evidence="1">
    <location>
        <begin position="1"/>
        <end position="11"/>
    </location>
</feature>
<dbReference type="STRING" id="683840.U5HCS4"/>
<accession>U5HCS4</accession>
<feature type="transmembrane region" description="Helical" evidence="2">
    <location>
        <begin position="609"/>
        <end position="631"/>
    </location>
</feature>
<feature type="transmembrane region" description="Helical" evidence="2">
    <location>
        <begin position="740"/>
        <end position="769"/>
    </location>
</feature>
<evidence type="ECO:0000256" key="2">
    <source>
        <dbReference type="SAM" id="Phobius"/>
    </source>
</evidence>
<dbReference type="EMBL" id="GL541702">
    <property type="protein sequence ID" value="KDE04652.1"/>
    <property type="molecule type" value="Genomic_DNA"/>
</dbReference>
<feature type="transmembrane region" description="Helical" evidence="2">
    <location>
        <begin position="789"/>
        <end position="808"/>
    </location>
</feature>
<dbReference type="OrthoDB" id="3155837at2759"/>
<feature type="compositionally biased region" description="Polar residues" evidence="1">
    <location>
        <begin position="1112"/>
        <end position="1127"/>
    </location>
</feature>
<dbReference type="Proteomes" id="UP000017200">
    <property type="component" value="Unassembled WGS sequence"/>
</dbReference>
<evidence type="ECO:0000256" key="1">
    <source>
        <dbReference type="SAM" id="MobiDB-lite"/>
    </source>
</evidence>
<feature type="region of interest" description="Disordered" evidence="1">
    <location>
        <begin position="1097"/>
        <end position="1127"/>
    </location>
</feature>
<feature type="compositionally biased region" description="Basic and acidic residues" evidence="1">
    <location>
        <begin position="332"/>
        <end position="360"/>
    </location>
</feature>
<name>U5HCS4_USTV1</name>
<feature type="compositionally biased region" description="Polar residues" evidence="1">
    <location>
        <begin position="75"/>
        <end position="95"/>
    </location>
</feature>
<feature type="compositionally biased region" description="Low complexity" evidence="1">
    <location>
        <begin position="305"/>
        <end position="314"/>
    </location>
</feature>
<evidence type="ECO:0000259" key="3">
    <source>
        <dbReference type="Pfam" id="PF20152"/>
    </source>
</evidence>
<dbReference type="PANTHER" id="PTHR40465">
    <property type="entry name" value="CHROMOSOME 1, WHOLE GENOME SHOTGUN SEQUENCE"/>
    <property type="match status" value="1"/>
</dbReference>
<organism evidence="4">
    <name type="scientific">Microbotryum lychnidis-dioicae (strain p1A1 Lamole / MvSl-1064)</name>
    <name type="common">Anther smut fungus</name>
    <dbReference type="NCBI Taxonomy" id="683840"/>
    <lineage>
        <taxon>Eukaryota</taxon>
        <taxon>Fungi</taxon>
        <taxon>Dikarya</taxon>
        <taxon>Basidiomycota</taxon>
        <taxon>Pucciniomycotina</taxon>
        <taxon>Microbotryomycetes</taxon>
        <taxon>Microbotryales</taxon>
        <taxon>Microbotryaceae</taxon>
        <taxon>Microbotryum</taxon>
    </lineage>
</organism>
<evidence type="ECO:0000313" key="5">
    <source>
        <dbReference type="EnsemblFungi" id="MVLG_04950T0"/>
    </source>
</evidence>
<dbReference type="EnsemblFungi" id="MVLG_04950T0">
    <property type="protein sequence ID" value="MVLG_04950T0"/>
    <property type="gene ID" value="MVLG_04950"/>
</dbReference>
<dbReference type="AlphaFoldDB" id="U5HCS4"/>
<feature type="compositionally biased region" description="Low complexity" evidence="1">
    <location>
        <begin position="229"/>
        <end position="241"/>
    </location>
</feature>
<reference evidence="4 6" key="3">
    <citation type="journal article" date="2015" name="BMC Genomics">
        <title>Sex and parasites: genomic and transcriptomic analysis of Microbotryum lychnidis-dioicae, the biotrophic and plant-castrating anther smut fungus.</title>
        <authorList>
            <person name="Perlin M.H."/>
            <person name="Amselem J."/>
            <person name="Fontanillas E."/>
            <person name="Toh S.S."/>
            <person name="Chen Z."/>
            <person name="Goldberg J."/>
            <person name="Duplessis S."/>
            <person name="Henrissat B."/>
            <person name="Young S."/>
            <person name="Zeng Q."/>
            <person name="Aguileta G."/>
            <person name="Petit E."/>
            <person name="Badouin H."/>
            <person name="Andrews J."/>
            <person name="Razeeq D."/>
            <person name="Gabaldon T."/>
            <person name="Quesneville H."/>
            <person name="Giraud T."/>
            <person name="Hood M.E."/>
            <person name="Schultz D.J."/>
            <person name="Cuomo C.A."/>
        </authorList>
    </citation>
    <scope>NUCLEOTIDE SEQUENCE [LARGE SCALE GENOMIC DNA]</scope>
    <source>
        <strain evidence="6">p1A1 Lamole</strain>
        <strain evidence="4">P1A1 Lamole</strain>
    </source>
</reference>
<feature type="transmembrane region" description="Helical" evidence="2">
    <location>
        <begin position="957"/>
        <end position="976"/>
    </location>
</feature>
<feature type="transmembrane region" description="Helical" evidence="2">
    <location>
        <begin position="929"/>
        <end position="951"/>
    </location>
</feature>
<reference evidence="6" key="1">
    <citation type="submission" date="2010-11" db="EMBL/GenBank/DDBJ databases">
        <title>The genome sequence of Microbotryum violaceum strain p1A1 Lamole.</title>
        <authorList>
            <person name="Cuomo C."/>
            <person name="Perlin M."/>
            <person name="Young S.K."/>
            <person name="Zeng Q."/>
            <person name="Gargeya S."/>
            <person name="Alvarado L."/>
            <person name="Berlin A."/>
            <person name="Chapman S.B."/>
            <person name="Chen Z."/>
            <person name="Freedman E."/>
            <person name="Gellesch M."/>
            <person name="Goldberg J."/>
            <person name="Griggs A."/>
            <person name="Gujja S."/>
            <person name="Heilman E."/>
            <person name="Heiman D."/>
            <person name="Howarth C."/>
            <person name="Mehta T."/>
            <person name="Neiman D."/>
            <person name="Pearson M."/>
            <person name="Roberts A."/>
            <person name="Saif S."/>
            <person name="Shea T."/>
            <person name="Shenoy N."/>
            <person name="Sisk P."/>
            <person name="Stolte C."/>
            <person name="Sykes S."/>
            <person name="White J."/>
            <person name="Yandava C."/>
            <person name="Haas B."/>
            <person name="Nusbaum C."/>
            <person name="Birren B."/>
        </authorList>
    </citation>
    <scope>NUCLEOTIDE SEQUENCE [LARGE SCALE GENOMIC DNA]</scope>
    <source>
        <strain evidence="6">p1A1 Lamole</strain>
    </source>
</reference>
<feature type="compositionally biased region" description="Polar residues" evidence="1">
    <location>
        <begin position="26"/>
        <end position="35"/>
    </location>
</feature>
<sequence>MNAVLSGSQWLRRSGSNKRAGAGSPGNAQSGTQSTLPPPPPAAQMRRTNPESPPASDSRSFEEPLWPTYEPPMLQLQTQRPSSAISDTASSTNNWTLDLGLSSPARARKSSSNSNGRAQLLANATDHAKTSFLALVDETQPGTSYSHELKHKLIARRTSKESSAGGSDFSHAHVFEASESHELPLRNETPHSHHTFGGSSGSGGIEVDRRHGATLGQHGRRASSPSIVAASSHYASNASSRSEAESLPAGTPEPVRGLDSVASECSVGLLSIASGLSRAPSGRAGTFDAGSFEWRIAKALLNSPRSRSSRASRATAENGAISSAEACSPLQSEHDSSLQHKDDITQRLPGEKKPRPRVESMPDPDVLHSSSPSRGRHRHVSLPAKASRARARSEGPPRIRVRSGTPLDMQMSEVAQANSDPFKESCRDQPQDERLWAVYPSSRAALGYSSSATLLCARESTHSILTFITASPRLSSTFLIEPNRDPFSDAFSSSSSSTVHVPWPEIDDSRQKTACEHFEEESVWIPLPIRPVHKSLPSSHRPPLEVPSTLHEVWAAAEQSSPIVQEPFALQDFQIANIPEFEMTPSLQSSRVGWIGRSISLGRLALVPLGGWCFVFGFICPPLWWVGALYPRRRTPLPPRRLGTSPHYSGGPISEWPDTRPGARKPLYDQRSRGGWLSSGLSRCIEGTEKGDLPQRRGRSSKPTSSRGIEGGPGAIARSAAMEREAAPWEWRRRNRVMSLISAPLLSAIIAATIWACGLIIGVFFEVLFLGMIITQVAFYVPRASRDPVLLKILVAVLFFSVMIKAGLDIKTVYSRYVFGVYKTQERTLPWSIKVGFVASERRKLPTAIGLTGSCASCAIFIVYAVRRISRPQITGNKHILQYWLPLWAFSACAIDLYLSIAFAHYLLRARRRAVSYKLEFMLGRLASIAITTCFPSAVFALLLAILEIVAPDRSPWIFFSINVSSVYTLCILHTLNSRKQITEDAVRIVKTDPTGRGLAKMQSEGQDATTQPASLFSILSRATRQSGGVSKTTFDEEAGLSSKPGPSMQNLHPQDSIVQGVGYEIKVERTSERMNSIDFSTMKKAEEDGEVQLMATPATDTNSVEAKPTRAANQWTSSWTNGPPRT</sequence>
<dbReference type="PANTHER" id="PTHR40465:SF1">
    <property type="entry name" value="DUF6534 DOMAIN-CONTAINING PROTEIN"/>
    <property type="match status" value="1"/>
</dbReference>
<dbReference type="InterPro" id="IPR045339">
    <property type="entry name" value="DUF6534"/>
</dbReference>
<gene>
    <name evidence="4" type="ORF">MVLG_04950</name>
</gene>
<protein>
    <recommendedName>
        <fullName evidence="3">DUF6534 domain-containing protein</fullName>
    </recommendedName>
</protein>
<dbReference type="InParanoid" id="U5HCS4"/>
<proteinExistence type="predicted"/>
<feature type="region of interest" description="Disordered" evidence="1">
    <location>
        <begin position="1"/>
        <end position="95"/>
    </location>
</feature>
<keyword evidence="2" id="KW-1133">Transmembrane helix</keyword>
<keyword evidence="6" id="KW-1185">Reference proteome</keyword>
<feature type="region of interest" description="Disordered" evidence="1">
    <location>
        <begin position="185"/>
        <end position="255"/>
    </location>
</feature>
<feature type="compositionally biased region" description="Basic and acidic residues" evidence="1">
    <location>
        <begin position="686"/>
        <end position="695"/>
    </location>
</feature>
<dbReference type="HOGENOM" id="CLU_279535_0_0_1"/>
<keyword evidence="2" id="KW-0812">Transmembrane</keyword>
<evidence type="ECO:0000313" key="6">
    <source>
        <dbReference type="Proteomes" id="UP000017200"/>
    </source>
</evidence>